<name>A0AAI8C803_9FLAO</name>
<protein>
    <submittedName>
        <fullName evidence="1">Uncharacterized protein</fullName>
    </submittedName>
</protein>
<accession>A0AAI8C803</accession>
<dbReference type="KEGG" id="mod:AS202_16595"/>
<gene>
    <name evidence="1" type="ORF">AS202_16595</name>
</gene>
<dbReference type="RefSeq" id="WP_058699722.1">
    <property type="nucleotide sequence ID" value="NZ_CP013690.1"/>
</dbReference>
<dbReference type="Proteomes" id="UP000069030">
    <property type="component" value="Chromosome"/>
</dbReference>
<dbReference type="AlphaFoldDB" id="A0AAI8C803"/>
<reference evidence="1 2" key="1">
    <citation type="journal article" date="2016" name="J. Zhejiang Univ. Sci. B">
        <title>Antibiotic resistance mechanisms of Myroides sp.</title>
        <authorList>
            <person name="Hu S."/>
            <person name="Yuan S."/>
            <person name="Qu H."/>
            <person name="Jiang T."/>
            <person name="Zhou Y."/>
            <person name="Wang M."/>
            <person name="Ming D."/>
        </authorList>
    </citation>
    <scope>NUCLEOTIDE SEQUENCE [LARGE SCALE GENOMIC DNA]</scope>
    <source>
        <strain evidence="1 2">PR63039</strain>
    </source>
</reference>
<organism evidence="1 2">
    <name type="scientific">Myroides odoratimimus</name>
    <dbReference type="NCBI Taxonomy" id="76832"/>
    <lineage>
        <taxon>Bacteria</taxon>
        <taxon>Pseudomonadati</taxon>
        <taxon>Bacteroidota</taxon>
        <taxon>Flavobacteriia</taxon>
        <taxon>Flavobacteriales</taxon>
        <taxon>Flavobacteriaceae</taxon>
        <taxon>Myroides</taxon>
    </lineage>
</organism>
<proteinExistence type="predicted"/>
<dbReference type="EMBL" id="CP013690">
    <property type="protein sequence ID" value="ALU27667.1"/>
    <property type="molecule type" value="Genomic_DNA"/>
</dbReference>
<sequence>MSGKQVFLQFIQNISTPYLHEGFVATQKGLILKQRIESSDFELVLKFHAIQSEVKTSVQLSCLVMVVSEQLKAWRLQKYRSKDLAVDTVFIANLNDVIPALPKKFSWEINSKNLDDQTAVFSELLSTYVNPIFEQFRSREALIAYTIEQGWRFNVNMSPKQFVYPLDFMACFASYEENCLGFNNFIKQEGLVGQARRIYKEMSSPKYKGYIRSDAIEDKLFQQAYLHKIPIW</sequence>
<evidence type="ECO:0000313" key="1">
    <source>
        <dbReference type="EMBL" id="ALU27667.1"/>
    </source>
</evidence>
<evidence type="ECO:0000313" key="2">
    <source>
        <dbReference type="Proteomes" id="UP000069030"/>
    </source>
</evidence>